<evidence type="ECO:0000256" key="1">
    <source>
        <dbReference type="ARBA" id="ARBA00004196"/>
    </source>
</evidence>
<dbReference type="SUPFAM" id="SSF53822">
    <property type="entry name" value="Periplasmic binding protein-like I"/>
    <property type="match status" value="1"/>
</dbReference>
<dbReference type="PANTHER" id="PTHR30036">
    <property type="entry name" value="D-XYLOSE-BINDING PERIPLASMIC PROTEIN"/>
    <property type="match status" value="1"/>
</dbReference>
<comment type="subcellular location">
    <subcellularLocation>
        <location evidence="1">Cell envelope</location>
    </subcellularLocation>
</comment>
<gene>
    <name evidence="4" type="ORF">SDC9_58703</name>
</gene>
<protein>
    <recommendedName>
        <fullName evidence="3">Periplasmic binding protein domain-containing protein</fullName>
    </recommendedName>
</protein>
<dbReference type="PANTHER" id="PTHR30036:SF7">
    <property type="entry name" value="ABC TRANSPORTER PERIPLASMIC-BINDING PROTEIN YPHF"/>
    <property type="match status" value="1"/>
</dbReference>
<feature type="domain" description="Periplasmic binding protein" evidence="3">
    <location>
        <begin position="30"/>
        <end position="283"/>
    </location>
</feature>
<comment type="caution">
    <text evidence="4">The sequence shown here is derived from an EMBL/GenBank/DDBJ whole genome shotgun (WGS) entry which is preliminary data.</text>
</comment>
<evidence type="ECO:0000259" key="3">
    <source>
        <dbReference type="Pfam" id="PF13407"/>
    </source>
</evidence>
<organism evidence="4">
    <name type="scientific">bioreactor metagenome</name>
    <dbReference type="NCBI Taxonomy" id="1076179"/>
    <lineage>
        <taxon>unclassified sequences</taxon>
        <taxon>metagenomes</taxon>
        <taxon>ecological metagenomes</taxon>
    </lineage>
</organism>
<proteinExistence type="inferred from homology"/>
<accession>A0A644X848</accession>
<dbReference type="Gene3D" id="3.40.50.2300">
    <property type="match status" value="2"/>
</dbReference>
<dbReference type="GO" id="GO:0030246">
    <property type="term" value="F:carbohydrate binding"/>
    <property type="evidence" value="ECO:0007669"/>
    <property type="project" value="TreeGrafter"/>
</dbReference>
<evidence type="ECO:0000313" key="4">
    <source>
        <dbReference type="EMBL" id="MPM12350.1"/>
    </source>
</evidence>
<comment type="similarity">
    <text evidence="2">Belongs to the bacterial solute-binding protein 2 family.</text>
</comment>
<dbReference type="PROSITE" id="PS51257">
    <property type="entry name" value="PROKAR_LIPOPROTEIN"/>
    <property type="match status" value="1"/>
</dbReference>
<dbReference type="InterPro" id="IPR028082">
    <property type="entry name" value="Peripla_BP_I"/>
</dbReference>
<dbReference type="EMBL" id="VSSQ01001959">
    <property type="protein sequence ID" value="MPM12350.1"/>
    <property type="molecule type" value="Genomic_DNA"/>
</dbReference>
<dbReference type="GO" id="GO:0030288">
    <property type="term" value="C:outer membrane-bounded periplasmic space"/>
    <property type="evidence" value="ECO:0007669"/>
    <property type="project" value="TreeGrafter"/>
</dbReference>
<reference evidence="4" key="1">
    <citation type="submission" date="2019-08" db="EMBL/GenBank/DDBJ databases">
        <authorList>
            <person name="Kucharzyk K."/>
            <person name="Murdoch R.W."/>
            <person name="Higgins S."/>
            <person name="Loffler F."/>
        </authorList>
    </citation>
    <scope>NUCLEOTIDE SEQUENCE</scope>
</reference>
<evidence type="ECO:0000256" key="2">
    <source>
        <dbReference type="ARBA" id="ARBA00007639"/>
    </source>
</evidence>
<dbReference type="InterPro" id="IPR025997">
    <property type="entry name" value="SBP_2_dom"/>
</dbReference>
<dbReference type="InterPro" id="IPR050555">
    <property type="entry name" value="Bact_Solute-Bind_Prot2"/>
</dbReference>
<dbReference type="Pfam" id="PF13407">
    <property type="entry name" value="Peripla_BP_4"/>
    <property type="match status" value="1"/>
</dbReference>
<sequence>MKRVLLILLITTLLLGCSNKQQAQNKTYRIAVITMMQGGEFWGALKNGARSARSATGSVLEFLAPVNESDYEGQISAVQRAIDQQFDAIVLSPSHYTRLEDVVAKARSKGIKVVFADTSLMNVHPDFFITADYQAIGKAMAEHAFSHFAEGEPMKALVLGSMPNTSSMTAIVEALAANFAKKEGAEIVNATYSFTDEAIAKDITTSALASDPSINLIFALEEYTAHGVANALKENQQVHFIAFGTTQYEIQLLERGVIDALVVVNSFNLGYRAVMAAIDLLNGIKPIEKLVDFDLVTKESMFSEEHQRLLFQTLR</sequence>
<name>A0A644X848_9ZZZZ</name>
<dbReference type="AlphaFoldDB" id="A0A644X848"/>